<keyword evidence="3" id="KW-1185">Reference proteome</keyword>
<dbReference type="EMBL" id="JBIGHV010000012">
    <property type="protein sequence ID" value="MFG6433327.1"/>
    <property type="molecule type" value="Genomic_DNA"/>
</dbReference>
<keyword evidence="1" id="KW-0732">Signal</keyword>
<protein>
    <submittedName>
        <fullName evidence="2">Uncharacterized protein</fullName>
    </submittedName>
</protein>
<reference evidence="2 3" key="1">
    <citation type="submission" date="2024-08" db="EMBL/GenBank/DDBJ databases">
        <authorList>
            <person name="Lu H."/>
        </authorList>
    </citation>
    <scope>NUCLEOTIDE SEQUENCE [LARGE SCALE GENOMIC DNA]</scope>
    <source>
        <strain evidence="2 3">LYH14W</strain>
    </source>
</reference>
<name>A0ABW7F9N2_9BURK</name>
<feature type="chain" id="PRO_5046559569" evidence="1">
    <location>
        <begin position="20"/>
        <end position="142"/>
    </location>
</feature>
<evidence type="ECO:0000313" key="3">
    <source>
        <dbReference type="Proteomes" id="UP001606210"/>
    </source>
</evidence>
<sequence length="142" mass="15331">MNRLLLACLIAPLGQVAEAAPMPRLDKAAPTLCPATDNGTWNPSAAQVAALEKSLPAFFAASKAASDQLPDSRHVYRWQYSGYSYRGQRRIFASFYPAADPLTAAIKPGTCMSFSDGGNAFWHLEFDPRSGKVVRLQVNGVA</sequence>
<feature type="signal peptide" evidence="1">
    <location>
        <begin position="1"/>
        <end position="19"/>
    </location>
</feature>
<evidence type="ECO:0000256" key="1">
    <source>
        <dbReference type="SAM" id="SignalP"/>
    </source>
</evidence>
<organism evidence="2 3">
    <name type="scientific">Pelomonas parva</name>
    <dbReference type="NCBI Taxonomy" id="3299032"/>
    <lineage>
        <taxon>Bacteria</taxon>
        <taxon>Pseudomonadati</taxon>
        <taxon>Pseudomonadota</taxon>
        <taxon>Betaproteobacteria</taxon>
        <taxon>Burkholderiales</taxon>
        <taxon>Sphaerotilaceae</taxon>
        <taxon>Roseateles</taxon>
    </lineage>
</organism>
<dbReference type="RefSeq" id="WP_394483939.1">
    <property type="nucleotide sequence ID" value="NZ_JBIGHV010000012.1"/>
</dbReference>
<accession>A0ABW7F9N2</accession>
<comment type="caution">
    <text evidence="2">The sequence shown here is derived from an EMBL/GenBank/DDBJ whole genome shotgun (WGS) entry which is preliminary data.</text>
</comment>
<dbReference type="Proteomes" id="UP001606210">
    <property type="component" value="Unassembled WGS sequence"/>
</dbReference>
<proteinExistence type="predicted"/>
<gene>
    <name evidence="2" type="ORF">ACG00Y_25700</name>
</gene>
<evidence type="ECO:0000313" key="2">
    <source>
        <dbReference type="EMBL" id="MFG6433327.1"/>
    </source>
</evidence>